<comment type="caution">
    <text evidence="1">The sequence shown here is derived from an EMBL/GenBank/DDBJ whole genome shotgun (WGS) entry which is preliminary data.</text>
</comment>
<accession>A0AAN8YB95</accession>
<reference evidence="1 2" key="1">
    <citation type="submission" date="2024-02" db="EMBL/GenBank/DDBJ databases">
        <title>de novo genome assembly of Solanum bulbocastanum strain 11H21.</title>
        <authorList>
            <person name="Hosaka A.J."/>
        </authorList>
    </citation>
    <scope>NUCLEOTIDE SEQUENCE [LARGE SCALE GENOMIC DNA]</scope>
    <source>
        <tissue evidence="1">Young leaves</tissue>
    </source>
</reference>
<evidence type="ECO:0000313" key="1">
    <source>
        <dbReference type="EMBL" id="KAK6786685.1"/>
    </source>
</evidence>
<dbReference type="EMBL" id="JBANQN010000006">
    <property type="protein sequence ID" value="KAK6786685.1"/>
    <property type="molecule type" value="Genomic_DNA"/>
</dbReference>
<dbReference type="AlphaFoldDB" id="A0AAN8YB95"/>
<evidence type="ECO:0000313" key="2">
    <source>
        <dbReference type="Proteomes" id="UP001371456"/>
    </source>
</evidence>
<dbReference type="Proteomes" id="UP001371456">
    <property type="component" value="Unassembled WGS sequence"/>
</dbReference>
<keyword evidence="2" id="KW-1185">Reference proteome</keyword>
<proteinExistence type="predicted"/>
<gene>
    <name evidence="1" type="ORF">RDI58_015210</name>
</gene>
<sequence>MQSQNTFGVKRRTPNFPQYCSALIKPAGLLVWLFSTAVDIKKHILKVFFSSRRYHCNFKGRVEKSKVTCQKFEKEIPLVQDIGRVASNREACGHCAFPSFGNPCCVWLCWPEISF</sequence>
<name>A0AAN8YB95_SOLBU</name>
<organism evidence="1 2">
    <name type="scientific">Solanum bulbocastanum</name>
    <name type="common">Wild potato</name>
    <dbReference type="NCBI Taxonomy" id="147425"/>
    <lineage>
        <taxon>Eukaryota</taxon>
        <taxon>Viridiplantae</taxon>
        <taxon>Streptophyta</taxon>
        <taxon>Embryophyta</taxon>
        <taxon>Tracheophyta</taxon>
        <taxon>Spermatophyta</taxon>
        <taxon>Magnoliopsida</taxon>
        <taxon>eudicotyledons</taxon>
        <taxon>Gunneridae</taxon>
        <taxon>Pentapetalae</taxon>
        <taxon>asterids</taxon>
        <taxon>lamiids</taxon>
        <taxon>Solanales</taxon>
        <taxon>Solanaceae</taxon>
        <taxon>Solanoideae</taxon>
        <taxon>Solaneae</taxon>
        <taxon>Solanum</taxon>
    </lineage>
</organism>
<protein>
    <submittedName>
        <fullName evidence="1">Uncharacterized protein</fullName>
    </submittedName>
</protein>